<dbReference type="InterPro" id="IPR007921">
    <property type="entry name" value="CHAP_dom"/>
</dbReference>
<name>A0ABU6FQL2_9PROT</name>
<dbReference type="EMBL" id="JAQGFR010000091">
    <property type="protein sequence ID" value="MEB8513081.1"/>
    <property type="molecule type" value="Genomic_DNA"/>
</dbReference>
<dbReference type="Proteomes" id="UP001308776">
    <property type="component" value="Unassembled WGS sequence"/>
</dbReference>
<evidence type="ECO:0000313" key="3">
    <source>
        <dbReference type="Proteomes" id="UP001308776"/>
    </source>
</evidence>
<dbReference type="InterPro" id="IPR038765">
    <property type="entry name" value="Papain-like_cys_pep_sf"/>
</dbReference>
<proteinExistence type="predicted"/>
<accession>A0ABU6FQL2</accession>
<sequence length="173" mass="19599">MTQRTLLWIVSLIFMTFSLSAIRQAVAHNVAGRAARAKPAINHRYRRIAAGFDRVSYLWCVPYARKLSHIALHGDAFLWWAEADGRYVRGHRPQVGALLAFRSIPRMPLGHLAVVVKVIDSREVLVNEANWVPDTVTRNVPVIDVSPDNTWTEVRQSTGDDRFGLTYPTYGFI</sequence>
<evidence type="ECO:0000313" key="2">
    <source>
        <dbReference type="EMBL" id="MEB8513081.1"/>
    </source>
</evidence>
<feature type="domain" description="Peptidase C51" evidence="1">
    <location>
        <begin position="35"/>
        <end position="153"/>
    </location>
</feature>
<dbReference type="SUPFAM" id="SSF54001">
    <property type="entry name" value="Cysteine proteinases"/>
    <property type="match status" value="1"/>
</dbReference>
<dbReference type="RefSeq" id="WP_325801371.1">
    <property type="nucleotide sequence ID" value="NZ_JAQGFR010000091.1"/>
</dbReference>
<reference evidence="2 3" key="1">
    <citation type="submission" date="2022-11" db="EMBL/GenBank/DDBJ databases">
        <title>Comparative genomics analysis of Acidithiobacillus ferriphilus.</title>
        <authorList>
            <person name="Ma L."/>
        </authorList>
    </citation>
    <scope>NUCLEOTIDE SEQUENCE [LARGE SCALE GENOMIC DNA]</scope>
    <source>
        <strain evidence="2 3">DY15</strain>
    </source>
</reference>
<evidence type="ECO:0000259" key="1">
    <source>
        <dbReference type="PROSITE" id="PS50911"/>
    </source>
</evidence>
<dbReference type="Pfam" id="PF05257">
    <property type="entry name" value="CHAP"/>
    <property type="match status" value="1"/>
</dbReference>
<gene>
    <name evidence="2" type="ORF">OW717_03380</name>
</gene>
<dbReference type="PROSITE" id="PS50911">
    <property type="entry name" value="CHAP"/>
    <property type="match status" value="1"/>
</dbReference>
<dbReference type="Gene3D" id="3.90.1720.10">
    <property type="entry name" value="endopeptidase domain like (from Nostoc punctiforme)"/>
    <property type="match status" value="1"/>
</dbReference>
<protein>
    <submittedName>
        <fullName evidence="2">CHAP domain-containing protein</fullName>
    </submittedName>
</protein>
<organism evidence="2 3">
    <name type="scientific">Acidithiobacillus ferriphilus</name>
    <dbReference type="NCBI Taxonomy" id="1689834"/>
    <lineage>
        <taxon>Bacteria</taxon>
        <taxon>Pseudomonadati</taxon>
        <taxon>Pseudomonadota</taxon>
        <taxon>Acidithiobacillia</taxon>
        <taxon>Acidithiobacillales</taxon>
        <taxon>Acidithiobacillaceae</taxon>
        <taxon>Acidithiobacillus</taxon>
    </lineage>
</organism>
<feature type="non-terminal residue" evidence="2">
    <location>
        <position position="173"/>
    </location>
</feature>
<keyword evidence="3" id="KW-1185">Reference proteome</keyword>
<comment type="caution">
    <text evidence="2">The sequence shown here is derived from an EMBL/GenBank/DDBJ whole genome shotgun (WGS) entry which is preliminary data.</text>
</comment>